<evidence type="ECO:0000313" key="2">
    <source>
        <dbReference type="Proteomes" id="UP000242699"/>
    </source>
</evidence>
<reference evidence="1 2" key="1">
    <citation type="journal article" date="2014" name="BMC Genomics">
        <title>Comparison of environmental and isolate Sulfobacillus genomes reveals diverse carbon, sulfur, nitrogen, and hydrogen metabolisms.</title>
        <authorList>
            <person name="Justice N.B."/>
            <person name="Norman A."/>
            <person name="Brown C.T."/>
            <person name="Singh A."/>
            <person name="Thomas B.C."/>
            <person name="Banfield J.F."/>
        </authorList>
    </citation>
    <scope>NUCLEOTIDE SEQUENCE [LARGE SCALE GENOMIC DNA]</scope>
    <source>
        <strain evidence="1">AMDSBA1</strain>
    </source>
</reference>
<dbReference type="Proteomes" id="UP000242699">
    <property type="component" value="Unassembled WGS sequence"/>
</dbReference>
<dbReference type="AlphaFoldDB" id="A0A2T2WM31"/>
<protein>
    <submittedName>
        <fullName evidence="1">Uncharacterized protein</fullName>
    </submittedName>
</protein>
<gene>
    <name evidence="1" type="ORF">C7B43_20230</name>
</gene>
<sequence>METLQTHRVMEDKAATMGLSWIELLATQVLADPFTWHVVQEGRLHPWGYKGSQDRKRGRLMPTPFGHLSEWHTSLARTILCELYG</sequence>
<evidence type="ECO:0000313" key="1">
    <source>
        <dbReference type="EMBL" id="PSR23276.1"/>
    </source>
</evidence>
<name>A0A2T2WM31_9FIRM</name>
<dbReference type="EMBL" id="PXYT01000096">
    <property type="protein sequence ID" value="PSR23276.1"/>
    <property type="molecule type" value="Genomic_DNA"/>
</dbReference>
<organism evidence="1 2">
    <name type="scientific">Sulfobacillus benefaciens</name>
    <dbReference type="NCBI Taxonomy" id="453960"/>
    <lineage>
        <taxon>Bacteria</taxon>
        <taxon>Bacillati</taxon>
        <taxon>Bacillota</taxon>
        <taxon>Clostridia</taxon>
        <taxon>Eubacteriales</taxon>
        <taxon>Clostridiales Family XVII. Incertae Sedis</taxon>
        <taxon>Sulfobacillus</taxon>
    </lineage>
</organism>
<comment type="caution">
    <text evidence="1">The sequence shown here is derived from an EMBL/GenBank/DDBJ whole genome shotgun (WGS) entry which is preliminary data.</text>
</comment>
<accession>A0A2T2WM31</accession>
<proteinExistence type="predicted"/>